<proteinExistence type="predicted"/>
<dbReference type="STRING" id="1091494.MEALZ_2255"/>
<dbReference type="KEGG" id="mah:MEALZ_2255"/>
<name>G4SU34_META2</name>
<dbReference type="AlphaFoldDB" id="G4SU34"/>
<evidence type="ECO:0000313" key="2">
    <source>
        <dbReference type="Proteomes" id="UP000008315"/>
    </source>
</evidence>
<dbReference type="Proteomes" id="UP000008315">
    <property type="component" value="Chromosome"/>
</dbReference>
<dbReference type="EMBL" id="FO082060">
    <property type="protein sequence ID" value="CCE23940.1"/>
    <property type="molecule type" value="Genomic_DNA"/>
</dbReference>
<reference evidence="2" key="1">
    <citation type="journal article" date="2012" name="J. Bacteriol.">
        <title>Genome sequence of the haloalkaliphilic methanotrophic bacterium Methylomicrobium alcaliphilum 20Z.</title>
        <authorList>
            <person name="Vuilleumier S."/>
            <person name="Khmelenina V.N."/>
            <person name="Bringel F."/>
            <person name="Reshetnikov A.S."/>
            <person name="Lajus A."/>
            <person name="Mangenot S."/>
            <person name="Rouy Z."/>
            <person name="Op den Camp H.J."/>
            <person name="Jetten M.S."/>
            <person name="Dispirito A.A."/>
            <person name="Dunfield P."/>
            <person name="Klotz M.G."/>
            <person name="Semrau J.D."/>
            <person name="Stein L.Y."/>
            <person name="Barbe V."/>
            <person name="Medigue C."/>
            <person name="Trotsenko Y.A."/>
            <person name="Kalyuzhnaya M.G."/>
        </authorList>
    </citation>
    <scope>NUCLEOTIDE SEQUENCE [LARGE SCALE GENOMIC DNA]</scope>
    <source>
        <strain evidence="2">DSM 19304 / NCIMB 14124 / VKM B-2133 / 20Z</strain>
    </source>
</reference>
<gene>
    <name evidence="1" type="ordered locus">MEALZ_2255</name>
</gene>
<dbReference type="PATRIC" id="fig|271065.3.peg.2318"/>
<evidence type="ECO:0000313" key="1">
    <source>
        <dbReference type="EMBL" id="CCE23940.1"/>
    </source>
</evidence>
<keyword evidence="2" id="KW-1185">Reference proteome</keyword>
<organism evidence="1 2">
    <name type="scientific">Methylotuvimicrobium alcaliphilum (strain DSM 19304 / NCIMB 14124 / VKM B-2133 / 20Z)</name>
    <name type="common">Methylomicrobium alcaliphilum</name>
    <dbReference type="NCBI Taxonomy" id="1091494"/>
    <lineage>
        <taxon>Bacteria</taxon>
        <taxon>Pseudomonadati</taxon>
        <taxon>Pseudomonadota</taxon>
        <taxon>Gammaproteobacteria</taxon>
        <taxon>Methylococcales</taxon>
        <taxon>Methylococcaceae</taxon>
        <taxon>Methylotuvimicrobium</taxon>
    </lineage>
</organism>
<dbReference type="RefSeq" id="WP_014148726.1">
    <property type="nucleotide sequence ID" value="NC_016112.1"/>
</dbReference>
<dbReference type="HOGENOM" id="CLU_3292254_0_0_6"/>
<protein>
    <submittedName>
        <fullName evidence="1">Uncharacterized protein</fullName>
    </submittedName>
</protein>
<accession>G4SU34</accession>
<sequence>MPVEERGDDGPFKALLVRPVPNLTVLPKNNIGVFPFDRFY</sequence>